<name>A0AC34F866_9BILA</name>
<sequence>MKNVAYENPKEVFECLQNENAFDILISHLESTSRKVSEQAIKILINLVAENSEICHYILDYEVLPHINNLLTRVFSIKLFVAKFITKVTRYPEQIDAVIAADILQNIFKFLNDGTEITEEIKIQSVKIVRNIVHFKQDYIQKLIEENIISKLAANFESQNVKLITLALFAMTEIIDSACYENIQNKLIRCGGIRKIQKLLEHENESIRKLSDYICNSCNGGEERRFYDEAEDNKRKISITGRSEAGTHENSKISDDERPIQIEFPQNSEKSKSASKRSSNIARENVVKRRITTRSVTYEPTDTEQFENSIDIDLSSNSDPCEQSNNIAITNGTQIDLKISSTSQSSAIPLLLSPLHQNDATQTNHNIGIDSDLQLLNIGFFLNDCCKTLGLQLNRKKFIEFYRIYQNIEFNQITFNSKPASHFEAIEKTGFGCLSTFFTGDEESGELIRKRLNDEIIEDMEVFDKEKVKKLTNSLTLIDEHIEMLVKWFNCCFLVFGNGICQKYGQRNADNTASAPPLFIMEKKEEGEKSSFAIVLSFKNQN</sequence>
<evidence type="ECO:0000313" key="2">
    <source>
        <dbReference type="WBParaSite" id="ES5_v2.g13008.t1"/>
    </source>
</evidence>
<dbReference type="WBParaSite" id="ES5_v2.g13008.t1">
    <property type="protein sequence ID" value="ES5_v2.g13008.t1"/>
    <property type="gene ID" value="ES5_v2.g13008"/>
</dbReference>
<evidence type="ECO:0000313" key="1">
    <source>
        <dbReference type="Proteomes" id="UP000887579"/>
    </source>
</evidence>
<organism evidence="1 2">
    <name type="scientific">Panagrolaimus sp. ES5</name>
    <dbReference type="NCBI Taxonomy" id="591445"/>
    <lineage>
        <taxon>Eukaryota</taxon>
        <taxon>Metazoa</taxon>
        <taxon>Ecdysozoa</taxon>
        <taxon>Nematoda</taxon>
        <taxon>Chromadorea</taxon>
        <taxon>Rhabditida</taxon>
        <taxon>Tylenchina</taxon>
        <taxon>Panagrolaimomorpha</taxon>
        <taxon>Panagrolaimoidea</taxon>
        <taxon>Panagrolaimidae</taxon>
        <taxon>Panagrolaimus</taxon>
    </lineage>
</organism>
<proteinExistence type="predicted"/>
<reference evidence="2" key="1">
    <citation type="submission" date="2022-11" db="UniProtKB">
        <authorList>
            <consortium name="WormBaseParasite"/>
        </authorList>
    </citation>
    <scope>IDENTIFICATION</scope>
</reference>
<protein>
    <submittedName>
        <fullName evidence="2">Uncharacterized protein</fullName>
    </submittedName>
</protein>
<dbReference type="Proteomes" id="UP000887579">
    <property type="component" value="Unplaced"/>
</dbReference>
<accession>A0AC34F866</accession>